<organism evidence="2 3">
    <name type="scientific">Paraferrimonas sedimenticola</name>
    <dbReference type="NCBI Taxonomy" id="375674"/>
    <lineage>
        <taxon>Bacteria</taxon>
        <taxon>Pseudomonadati</taxon>
        <taxon>Pseudomonadota</taxon>
        <taxon>Gammaproteobacteria</taxon>
        <taxon>Alteromonadales</taxon>
        <taxon>Ferrimonadaceae</taxon>
        <taxon>Paraferrimonas</taxon>
    </lineage>
</organism>
<comment type="caution">
    <text evidence="2">The sequence shown here is derived from an EMBL/GenBank/DDBJ whole genome shotgun (WGS) entry which is preliminary data.</text>
</comment>
<dbReference type="AlphaFoldDB" id="A0AA37RUD1"/>
<dbReference type="Proteomes" id="UP001161422">
    <property type="component" value="Unassembled WGS sequence"/>
</dbReference>
<reference evidence="2" key="1">
    <citation type="journal article" date="2014" name="Int. J. Syst. Evol. Microbiol.">
        <title>Complete genome sequence of Corynebacterium casei LMG S-19264T (=DSM 44701T), isolated from a smear-ripened cheese.</title>
        <authorList>
            <consortium name="US DOE Joint Genome Institute (JGI-PGF)"/>
            <person name="Walter F."/>
            <person name="Albersmeier A."/>
            <person name="Kalinowski J."/>
            <person name="Ruckert C."/>
        </authorList>
    </citation>
    <scope>NUCLEOTIDE SEQUENCE</scope>
    <source>
        <strain evidence="2">NBRC 101628</strain>
    </source>
</reference>
<evidence type="ECO:0000313" key="3">
    <source>
        <dbReference type="Proteomes" id="UP001161422"/>
    </source>
</evidence>
<feature type="region of interest" description="Disordered" evidence="1">
    <location>
        <begin position="367"/>
        <end position="392"/>
    </location>
</feature>
<protein>
    <recommendedName>
        <fullName evidence="4">AAA family ATPase</fullName>
    </recommendedName>
</protein>
<dbReference type="EMBL" id="BSNC01000002">
    <property type="protein sequence ID" value="GLP95346.1"/>
    <property type="molecule type" value="Genomic_DNA"/>
</dbReference>
<dbReference type="Gene3D" id="3.40.50.300">
    <property type="entry name" value="P-loop containing nucleotide triphosphate hydrolases"/>
    <property type="match status" value="1"/>
</dbReference>
<reference evidence="2" key="2">
    <citation type="submission" date="2023-01" db="EMBL/GenBank/DDBJ databases">
        <title>Draft genome sequence of Paraferrimonas sedimenticola strain NBRC 101628.</title>
        <authorList>
            <person name="Sun Q."/>
            <person name="Mori K."/>
        </authorList>
    </citation>
    <scope>NUCLEOTIDE SEQUENCE</scope>
    <source>
        <strain evidence="2">NBRC 101628</strain>
    </source>
</reference>
<dbReference type="RefSeq" id="WP_095506668.1">
    <property type="nucleotide sequence ID" value="NZ_BSNC01000002.1"/>
</dbReference>
<sequence length="457" mass="49986">MESLSLSAMADESTLTAAMAHEIDLGYEFASSIEPDLFKSGFHRSVAIEYQRSYTDKAPTLKYLADNFHDSLIGAGWSQADAQAKVERLEQHADRRAPTVDQIQAAIGKLSAKQPDKQKVYTLSYGFAGYDAEFSYLMKRYIPAASLGMVFGASGAYKSFLAIAWACSIATGRPWNGTPVTQAPVLYIVGEGGVGVPKRIFAWCQEYNKGQSPDELCLLNFPIPMADLAHTNNLISTIKAEQKRLGKKFGLVVIDTLARCFGAADENRSDDMNAFVCACDRVKAETGASVLVVHHSGKDAAKGARGSTVMKAACDFEFRVERHNDDHETGLILTCTKAKDDKEPARQLFPLAERFVRKDSDGDDVVSLVCSDTGQTPPEPEPERDPSKALGKNEQIVYQAVRSRMANGESTARKVIIDDLKAQGIAVKHFSRWVNNCVEADVIEDREGLLIAKVASQ</sequence>
<dbReference type="InterPro" id="IPR027417">
    <property type="entry name" value="P-loop_NTPase"/>
</dbReference>
<dbReference type="SUPFAM" id="SSF52540">
    <property type="entry name" value="P-loop containing nucleoside triphosphate hydrolases"/>
    <property type="match status" value="1"/>
</dbReference>
<dbReference type="InterPro" id="IPR038724">
    <property type="entry name" value="RepA"/>
</dbReference>
<evidence type="ECO:0000256" key="1">
    <source>
        <dbReference type="SAM" id="MobiDB-lite"/>
    </source>
</evidence>
<evidence type="ECO:0008006" key="4">
    <source>
        <dbReference type="Google" id="ProtNLM"/>
    </source>
</evidence>
<keyword evidence="3" id="KW-1185">Reference proteome</keyword>
<gene>
    <name evidence="2" type="ORF">GCM10007895_06520</name>
</gene>
<accession>A0AA37RUD1</accession>
<dbReference type="Pfam" id="PF13481">
    <property type="entry name" value="AAA_25"/>
    <property type="match status" value="1"/>
</dbReference>
<name>A0AA37RUD1_9GAMM</name>
<proteinExistence type="predicted"/>
<evidence type="ECO:0000313" key="2">
    <source>
        <dbReference type="EMBL" id="GLP95346.1"/>
    </source>
</evidence>
<dbReference type="CDD" id="cd01125">
    <property type="entry name" value="RepA_RSF1010_like"/>
    <property type="match status" value="1"/>
</dbReference>